<dbReference type="PANTHER" id="PTHR23113">
    <property type="entry name" value="GUANINE NUCLEOTIDE EXCHANGE FACTOR"/>
    <property type="match status" value="1"/>
</dbReference>
<keyword evidence="7" id="KW-1185">Reference proteome</keyword>
<dbReference type="InterPro" id="IPR000651">
    <property type="entry name" value="Ras-like_Gua-exchang_fac_N"/>
</dbReference>
<dbReference type="InterPro" id="IPR008937">
    <property type="entry name" value="Ras-like_GEF"/>
</dbReference>
<dbReference type="AlphaFoldDB" id="A0A0L0DR00"/>
<feature type="region of interest" description="Disordered" evidence="3">
    <location>
        <begin position="548"/>
        <end position="592"/>
    </location>
</feature>
<feature type="region of interest" description="Disordered" evidence="3">
    <location>
        <begin position="1"/>
        <end position="118"/>
    </location>
</feature>
<dbReference type="PROSITE" id="PS50009">
    <property type="entry name" value="RASGEF_CAT"/>
    <property type="match status" value="1"/>
</dbReference>
<dbReference type="InterPro" id="IPR036964">
    <property type="entry name" value="RASGEF_cat_dom_sf"/>
</dbReference>
<keyword evidence="1 2" id="KW-0344">Guanine-nucleotide releasing factor</keyword>
<feature type="domain" description="N-terminal Ras-GEF" evidence="5">
    <location>
        <begin position="342"/>
        <end position="477"/>
    </location>
</feature>
<accession>A0A0L0DR00</accession>
<dbReference type="GO" id="GO:0005085">
    <property type="term" value="F:guanyl-nucleotide exchange factor activity"/>
    <property type="evidence" value="ECO:0007669"/>
    <property type="project" value="UniProtKB-KW"/>
</dbReference>
<feature type="compositionally biased region" description="Low complexity" evidence="3">
    <location>
        <begin position="56"/>
        <end position="89"/>
    </location>
</feature>
<dbReference type="EMBL" id="GL349438">
    <property type="protein sequence ID" value="KNC54734.1"/>
    <property type="molecule type" value="Genomic_DNA"/>
</dbReference>
<evidence type="ECO:0000259" key="5">
    <source>
        <dbReference type="PROSITE" id="PS50212"/>
    </source>
</evidence>
<gene>
    <name evidence="6" type="ORF">AMSG_01584</name>
</gene>
<reference evidence="6 7" key="1">
    <citation type="submission" date="2010-05" db="EMBL/GenBank/DDBJ databases">
        <title>The Genome Sequence of Thecamonas trahens ATCC 50062.</title>
        <authorList>
            <consortium name="The Broad Institute Genome Sequencing Platform"/>
            <person name="Russ C."/>
            <person name="Cuomo C."/>
            <person name="Shea T."/>
            <person name="Young S.K."/>
            <person name="Zeng Q."/>
            <person name="Koehrsen M."/>
            <person name="Haas B."/>
            <person name="Borodovsky M."/>
            <person name="Guigo R."/>
            <person name="Alvarado L."/>
            <person name="Berlin A."/>
            <person name="Bochicchio J."/>
            <person name="Borenstein D."/>
            <person name="Chapman S."/>
            <person name="Chen Z."/>
            <person name="Freedman E."/>
            <person name="Gellesch M."/>
            <person name="Goldberg J."/>
            <person name="Griggs A."/>
            <person name="Gujja S."/>
            <person name="Heilman E."/>
            <person name="Heiman D."/>
            <person name="Hepburn T."/>
            <person name="Howarth C."/>
            <person name="Jen D."/>
            <person name="Larson L."/>
            <person name="Mehta T."/>
            <person name="Park D."/>
            <person name="Pearson M."/>
            <person name="Roberts A."/>
            <person name="Saif S."/>
            <person name="Shenoy N."/>
            <person name="Sisk P."/>
            <person name="Stolte C."/>
            <person name="Sykes S."/>
            <person name="Thomson T."/>
            <person name="Walk T."/>
            <person name="White J."/>
            <person name="Yandava C."/>
            <person name="Burger G."/>
            <person name="Gray M.W."/>
            <person name="Holland P.W.H."/>
            <person name="King N."/>
            <person name="Lang F.B.F."/>
            <person name="Roger A.J."/>
            <person name="Ruiz-Trillo I."/>
            <person name="Lander E."/>
            <person name="Nusbaum C."/>
        </authorList>
    </citation>
    <scope>NUCLEOTIDE SEQUENCE [LARGE SCALE GENOMIC DNA]</scope>
    <source>
        <strain evidence="6 7">ATCC 50062</strain>
    </source>
</reference>
<dbReference type="Gene3D" id="1.10.840.10">
    <property type="entry name" value="Ras guanine-nucleotide exchange factors catalytic domain"/>
    <property type="match status" value="1"/>
</dbReference>
<dbReference type="GO" id="GO:0007265">
    <property type="term" value="P:Ras protein signal transduction"/>
    <property type="evidence" value="ECO:0007669"/>
    <property type="project" value="TreeGrafter"/>
</dbReference>
<dbReference type="Gene3D" id="1.20.870.10">
    <property type="entry name" value="Son of sevenless (SoS) protein Chain: S domain 1"/>
    <property type="match status" value="1"/>
</dbReference>
<dbReference type="Proteomes" id="UP000054408">
    <property type="component" value="Unassembled WGS sequence"/>
</dbReference>
<organism evidence="6 7">
    <name type="scientific">Thecamonas trahens ATCC 50062</name>
    <dbReference type="NCBI Taxonomy" id="461836"/>
    <lineage>
        <taxon>Eukaryota</taxon>
        <taxon>Apusozoa</taxon>
        <taxon>Apusomonadida</taxon>
        <taxon>Apusomonadidae</taxon>
        <taxon>Thecamonas</taxon>
    </lineage>
</organism>
<evidence type="ECO:0000313" key="7">
    <source>
        <dbReference type="Proteomes" id="UP000054408"/>
    </source>
</evidence>
<dbReference type="SUPFAM" id="SSF48366">
    <property type="entry name" value="Ras GEF"/>
    <property type="match status" value="1"/>
</dbReference>
<evidence type="ECO:0000313" key="6">
    <source>
        <dbReference type="EMBL" id="KNC54734.1"/>
    </source>
</evidence>
<dbReference type="GO" id="GO:0005886">
    <property type="term" value="C:plasma membrane"/>
    <property type="evidence" value="ECO:0007669"/>
    <property type="project" value="TreeGrafter"/>
</dbReference>
<feature type="domain" description="Ras-GEF" evidence="4">
    <location>
        <begin position="662"/>
        <end position="898"/>
    </location>
</feature>
<dbReference type="OrthoDB" id="10254377at2759"/>
<sequence length="901" mass="97697">MERGQSGPRTPAVGTGVAGGRSVSLNANNLHAALSRRESASDDSYEYADSLHDSADSAALDNESDSSSDYSYSTSSSSSTPAVSTSPSDPELPSPIKTRPESRSPASSSMSPTTLPTLRVLDGDSELNASRETLQLLTSVVHARRAMQPASDGDLSGPSLSLSLDLGAVSTGDVVTLEELATPTTGYAPTVGGFAAVPEAQVMPELSTTPSERTAGKRRRAAMVEPSSDPFNSTLDSSRGLLQLAQFRSTFELWSASKPRIPLHDSNSHSELSTSIGSMPTIVVDGGSSDSHLDPGLSVADLEALAVHKAKTVDETHGALRAFWDETADNDTNVRYTISQSEGTRIKAANLNKIVHHLTTESGAVDPFSFFCSYHYIVSSEMLLAKLVEKFRMPEVKVSSCLLAKTITDAVIVPAKLTVLDTIRFWLLSYFVDDFARVPEHYERTLAFIQAVASSADEHLLVRSPAIQLRNFLGRHTPEHFRADPAAFLAGLDMDDLVASKWLHDPRDALDTIDHDLPVVQIHSPASLRSSSTNLPALATLSATTLRPTASESDVRAMSLSGSTSPVPQREPSPAPHDSRKRSHSISLSAQTAVTPNDMLRLSMSAIKEEHSEVASAAAAALAEKDKAADGNDDDDLPPSMFKRKFFGTDDLDAPPSFSKAHPVELARQLCLVESEHWAAIRPREFHALAWSKASMAHRALNILRMIESFNTTVSWCSGLVIAPQSRKERVKALTQLVRMAWELRKLANYHSLMAILAALNSHAVQRLTETWAGVKKKVLTKLASLNTVMSMSKSFKNYRAEVASLPPGSPLIPYLGIYLSDFTYIDNMPTFISDCPGLVNWSKIEMLGKQISGMIEHQVAPYRFRVVPSIRKLFDLYALACLTSDQLLAMSKAREPPAPK</sequence>
<dbReference type="PANTHER" id="PTHR23113:SF348">
    <property type="entry name" value="GUANYL-NUCLEOTIDE EXCHANGE FACTOR RASGEF, PUTATIVE (AFU_ORTHOLOGUE AFUA_1G04700)-RELATED"/>
    <property type="match status" value="1"/>
</dbReference>
<dbReference type="InterPro" id="IPR001895">
    <property type="entry name" value="RASGEF_cat_dom"/>
</dbReference>
<feature type="region of interest" description="Disordered" evidence="3">
    <location>
        <begin position="205"/>
        <end position="234"/>
    </location>
</feature>
<name>A0A0L0DR00_THETB</name>
<dbReference type="Pfam" id="PF00618">
    <property type="entry name" value="RasGEF_N"/>
    <property type="match status" value="1"/>
</dbReference>
<dbReference type="RefSeq" id="XP_013761634.1">
    <property type="nucleotide sequence ID" value="XM_013906180.1"/>
</dbReference>
<feature type="compositionally biased region" description="Low complexity" evidence="3">
    <location>
        <begin position="103"/>
        <end position="118"/>
    </location>
</feature>
<dbReference type="InterPro" id="IPR023578">
    <property type="entry name" value="Ras_GEF_dom_sf"/>
</dbReference>
<dbReference type="SMART" id="SM00147">
    <property type="entry name" value="RasGEF"/>
    <property type="match status" value="1"/>
</dbReference>
<proteinExistence type="predicted"/>
<dbReference type="GeneID" id="25561330"/>
<dbReference type="PROSITE" id="PS50212">
    <property type="entry name" value="RASGEF_NTER"/>
    <property type="match status" value="1"/>
</dbReference>
<dbReference type="STRING" id="461836.A0A0L0DR00"/>
<evidence type="ECO:0000256" key="2">
    <source>
        <dbReference type="PROSITE-ProRule" id="PRU00168"/>
    </source>
</evidence>
<evidence type="ECO:0000256" key="1">
    <source>
        <dbReference type="ARBA" id="ARBA00022658"/>
    </source>
</evidence>
<evidence type="ECO:0000256" key="3">
    <source>
        <dbReference type="SAM" id="MobiDB-lite"/>
    </source>
</evidence>
<dbReference type="eggNOG" id="KOG3417">
    <property type="taxonomic scope" value="Eukaryota"/>
</dbReference>
<evidence type="ECO:0000259" key="4">
    <source>
        <dbReference type="PROSITE" id="PS50009"/>
    </source>
</evidence>
<protein>
    <submittedName>
        <fullName evidence="6">Uncharacterized protein</fullName>
    </submittedName>
</protein>
<dbReference type="CDD" id="cd06224">
    <property type="entry name" value="REM"/>
    <property type="match status" value="1"/>
</dbReference>
<dbReference type="Pfam" id="PF00617">
    <property type="entry name" value="RasGEF"/>
    <property type="match status" value="1"/>
</dbReference>